<keyword evidence="2" id="KW-0813">Transport</keyword>
<feature type="transmembrane region" description="Helical" evidence="9">
    <location>
        <begin position="224"/>
        <end position="253"/>
    </location>
</feature>
<dbReference type="Pfam" id="PF02653">
    <property type="entry name" value="BPD_transp_2"/>
    <property type="match status" value="1"/>
</dbReference>
<keyword evidence="6 9" id="KW-1133">Transmembrane helix</keyword>
<feature type="transmembrane region" description="Helical" evidence="9">
    <location>
        <begin position="260"/>
        <end position="280"/>
    </location>
</feature>
<evidence type="ECO:0000256" key="9">
    <source>
        <dbReference type="SAM" id="Phobius"/>
    </source>
</evidence>
<feature type="transmembrane region" description="Helical" evidence="9">
    <location>
        <begin position="190"/>
        <end position="212"/>
    </location>
</feature>
<evidence type="ECO:0000256" key="4">
    <source>
        <dbReference type="ARBA" id="ARBA00022692"/>
    </source>
</evidence>
<evidence type="ECO:0000256" key="1">
    <source>
        <dbReference type="ARBA" id="ARBA00004651"/>
    </source>
</evidence>
<keyword evidence="5" id="KW-0029">Amino-acid transport</keyword>
<dbReference type="AlphaFoldDB" id="A0A0F9QC62"/>
<comment type="subcellular location">
    <subcellularLocation>
        <location evidence="1">Cell membrane</location>
        <topology evidence="1">Multi-pass membrane protein</topology>
    </subcellularLocation>
</comment>
<organism evidence="10">
    <name type="scientific">marine sediment metagenome</name>
    <dbReference type="NCBI Taxonomy" id="412755"/>
    <lineage>
        <taxon>unclassified sequences</taxon>
        <taxon>metagenomes</taxon>
        <taxon>ecological metagenomes</taxon>
    </lineage>
</organism>
<evidence type="ECO:0000256" key="7">
    <source>
        <dbReference type="ARBA" id="ARBA00023136"/>
    </source>
</evidence>
<proteinExistence type="inferred from homology"/>
<keyword evidence="3" id="KW-1003">Cell membrane</keyword>
<dbReference type="GO" id="GO:0005886">
    <property type="term" value="C:plasma membrane"/>
    <property type="evidence" value="ECO:0007669"/>
    <property type="project" value="UniProtKB-SubCell"/>
</dbReference>
<evidence type="ECO:0000256" key="3">
    <source>
        <dbReference type="ARBA" id="ARBA00022475"/>
    </source>
</evidence>
<dbReference type="PANTHER" id="PTHR11795:SF450">
    <property type="entry name" value="ABC TRANSPORTER PERMEASE PROTEIN"/>
    <property type="match status" value="1"/>
</dbReference>
<evidence type="ECO:0000256" key="5">
    <source>
        <dbReference type="ARBA" id="ARBA00022970"/>
    </source>
</evidence>
<dbReference type="GO" id="GO:0022857">
    <property type="term" value="F:transmembrane transporter activity"/>
    <property type="evidence" value="ECO:0007669"/>
    <property type="project" value="InterPro"/>
</dbReference>
<reference evidence="10" key="1">
    <citation type="journal article" date="2015" name="Nature">
        <title>Complex archaea that bridge the gap between prokaryotes and eukaryotes.</title>
        <authorList>
            <person name="Spang A."/>
            <person name="Saw J.H."/>
            <person name="Jorgensen S.L."/>
            <person name="Zaremba-Niedzwiedzka K."/>
            <person name="Martijn J."/>
            <person name="Lind A.E."/>
            <person name="van Eijk R."/>
            <person name="Schleper C."/>
            <person name="Guy L."/>
            <person name="Ettema T.J."/>
        </authorList>
    </citation>
    <scope>NUCLEOTIDE SEQUENCE</scope>
</reference>
<evidence type="ECO:0000256" key="6">
    <source>
        <dbReference type="ARBA" id="ARBA00022989"/>
    </source>
</evidence>
<comment type="similarity">
    <text evidence="8">Belongs to the binding-protein-dependent transport system permease family. LivHM subfamily.</text>
</comment>
<feature type="transmembrane region" description="Helical" evidence="9">
    <location>
        <begin position="36"/>
        <end position="55"/>
    </location>
</feature>
<evidence type="ECO:0000313" key="10">
    <source>
        <dbReference type="EMBL" id="KKN41580.1"/>
    </source>
</evidence>
<dbReference type="PANTHER" id="PTHR11795">
    <property type="entry name" value="BRANCHED-CHAIN AMINO ACID TRANSPORT SYSTEM PERMEASE PROTEIN LIVH"/>
    <property type="match status" value="1"/>
</dbReference>
<evidence type="ECO:0000256" key="2">
    <source>
        <dbReference type="ARBA" id="ARBA00022448"/>
    </source>
</evidence>
<evidence type="ECO:0008006" key="11">
    <source>
        <dbReference type="Google" id="ProtNLM"/>
    </source>
</evidence>
<dbReference type="EMBL" id="LAZR01001639">
    <property type="protein sequence ID" value="KKN41580.1"/>
    <property type="molecule type" value="Genomic_DNA"/>
</dbReference>
<dbReference type="GO" id="GO:0006865">
    <property type="term" value="P:amino acid transport"/>
    <property type="evidence" value="ECO:0007669"/>
    <property type="project" value="UniProtKB-KW"/>
</dbReference>
<keyword evidence="7 9" id="KW-0472">Membrane</keyword>
<feature type="transmembrane region" description="Helical" evidence="9">
    <location>
        <begin position="143"/>
        <end position="161"/>
    </location>
</feature>
<dbReference type="InterPro" id="IPR001851">
    <property type="entry name" value="ABC_transp_permease"/>
</dbReference>
<feature type="transmembrane region" description="Helical" evidence="9">
    <location>
        <begin position="85"/>
        <end position="106"/>
    </location>
</feature>
<comment type="caution">
    <text evidence="10">The sequence shown here is derived from an EMBL/GenBank/DDBJ whole genome shotgun (WGS) entry which is preliminary data.</text>
</comment>
<accession>A0A0F9QC62</accession>
<protein>
    <recommendedName>
        <fullName evidence="11">Branched-chain amino acid ABC transporter permease</fullName>
    </recommendedName>
</protein>
<dbReference type="CDD" id="cd06582">
    <property type="entry name" value="TM_PBP1_LivH_like"/>
    <property type="match status" value="1"/>
</dbReference>
<evidence type="ECO:0000256" key="8">
    <source>
        <dbReference type="ARBA" id="ARBA00037998"/>
    </source>
</evidence>
<gene>
    <name evidence="10" type="ORF">LCGC14_0721790</name>
</gene>
<feature type="transmembrane region" description="Helical" evidence="9">
    <location>
        <begin position="62"/>
        <end position="79"/>
    </location>
</feature>
<sequence length="294" mass="30552">MMGFFFSLLLAGISVGSIYALVALGLNLTFLTTKTLNFGHGSVMMICAIFVAYFAALGYSMVLLLICALILAVVIGLAVERIVRPALNGAGSMGWVVSTLGLGILLQGVAAREFGSQAVAFPSIIFSSSDFFMVGGLFVAHQYILVLAVSVVLILAIEMFLRRTMWGHAVRAVSLDPELGTVNGLPVRRIVTISFVLSAVLAAVAGILVAQIGGTVDPAFGFNLVLFGFVSAVVGGMGSSFGALVGGILVGVLSKLVGGYISSAAEHGVAFALLMIMLAIRPQGIFSQREVNKA</sequence>
<dbReference type="InterPro" id="IPR052157">
    <property type="entry name" value="BCAA_transport_permease"/>
</dbReference>
<keyword evidence="4 9" id="KW-0812">Transmembrane</keyword>
<name>A0A0F9QC62_9ZZZZ</name>